<sequence>MTSRWVIRHWTFLSVITRVALDTRTDDLTRKADPVSQQQTEPDHRSDLVVVANRLPVDRKVAPDGTTTWKPSPGGLVSALEPVMQRNSGAWVGWTGAPGDAPEPFEARGIHLIPVELSKKDVEDFYEGMSNGALWPLYHDVIAQPQFHRHWWESYVRVNRRFAEKTAENSAENALVWVQDYQLQLVPQMLRALRPDLRIAFFNHIPFPPYEIFAQLPWRRQVLDGLLGADQLGFQRPADANNFLRACRRNGLATRRGMVHLPAEPRFGSADHHPSREVRAAAFPISIDSESIDALGRRPDIQERAREIRRELGDPKVVLLGVDRLDYTKGILHRLKAVEELFAEEVLSPPDAVLVQVATPSRDRVEEYEKMKRDVEVTVGRINGDYGQLGHPAVHYLHQSQDREELAALYLAADVMLITALRDGMNLVAKEYVATRHDEQGALVLSEFAGAAIELPQAFLVNPHDIDGVKAAIVRAAGLSPREATRRMRAMRRRVFEFDVARWASTFLKVAASAAAEPPQSSPGRVSNPATESIELSAILAAAEARNDPAAAEARAESDSTAQVPVDEGQKYWEAGDSTPYDAYDEKDLDDTEGLEEPGHVLDDPLVVIDPENRRPALSLGLVTALEGFAMHPSLLIALDFDGVISPIVADPAAARPLPSALRSLNALAALPGVRVALVSGRQLDDLVRVATPPARALLVGSHGAEFSDPLGESSAGSPLTDAQAELLAKATAELEAISSRHEGTHVETKPTGVVLHTRRAMRPVAAKATQEALDGPASWPGVHLTHGKEVVELSVVSVTKGTALRRLRSITGADAVLYAGDDVTDERAFAVLRTEAGDVSVRVGSGETRADHRLGSPDEVATMLGLLVDLCGE</sequence>
<dbReference type="CDD" id="cd03788">
    <property type="entry name" value="GT20_TPS"/>
    <property type="match status" value="1"/>
</dbReference>
<proteinExistence type="inferred from homology"/>
<dbReference type="Gene3D" id="3.30.70.1020">
    <property type="entry name" value="Trehalose-6-phosphate phosphatase related protein, domain 2"/>
    <property type="match status" value="1"/>
</dbReference>
<dbReference type="Pfam" id="PF02358">
    <property type="entry name" value="Trehalose_PPase"/>
    <property type="match status" value="1"/>
</dbReference>
<evidence type="ECO:0008006" key="4">
    <source>
        <dbReference type="Google" id="ProtNLM"/>
    </source>
</evidence>
<dbReference type="Pfam" id="PF00982">
    <property type="entry name" value="Glyco_transf_20"/>
    <property type="match status" value="1"/>
</dbReference>
<dbReference type="EMBL" id="BAAAZO010000003">
    <property type="protein sequence ID" value="GAA3603400.1"/>
    <property type="molecule type" value="Genomic_DNA"/>
</dbReference>
<dbReference type="Gene3D" id="3.40.50.2000">
    <property type="entry name" value="Glycogen Phosphorylase B"/>
    <property type="match status" value="2"/>
</dbReference>
<dbReference type="Proteomes" id="UP001501074">
    <property type="component" value="Unassembled WGS sequence"/>
</dbReference>
<dbReference type="InterPro" id="IPR003337">
    <property type="entry name" value="Trehalose_PPase"/>
</dbReference>
<dbReference type="PANTHER" id="PTHR10788">
    <property type="entry name" value="TREHALOSE-6-PHOSPHATE SYNTHASE"/>
    <property type="match status" value="1"/>
</dbReference>
<dbReference type="InterPro" id="IPR036412">
    <property type="entry name" value="HAD-like_sf"/>
</dbReference>
<dbReference type="InterPro" id="IPR001830">
    <property type="entry name" value="Glyco_trans_20"/>
</dbReference>
<dbReference type="InterPro" id="IPR023214">
    <property type="entry name" value="HAD_sf"/>
</dbReference>
<protein>
    <recommendedName>
        <fullName evidence="4">Bifunctional alpha,alpha-trehalose-phosphate synthase (UDP-forming)/trehalose-phosphatase</fullName>
    </recommendedName>
</protein>
<comment type="similarity">
    <text evidence="1">Belongs to the glycosyltransferase 20 family.</text>
</comment>
<dbReference type="SUPFAM" id="SSF56784">
    <property type="entry name" value="HAD-like"/>
    <property type="match status" value="1"/>
</dbReference>
<organism evidence="2 3">
    <name type="scientific">Kineosporia mesophila</name>
    <dbReference type="NCBI Taxonomy" id="566012"/>
    <lineage>
        <taxon>Bacteria</taxon>
        <taxon>Bacillati</taxon>
        <taxon>Actinomycetota</taxon>
        <taxon>Actinomycetes</taxon>
        <taxon>Kineosporiales</taxon>
        <taxon>Kineosporiaceae</taxon>
        <taxon>Kineosporia</taxon>
    </lineage>
</organism>
<dbReference type="RefSeq" id="WP_407937350.1">
    <property type="nucleotide sequence ID" value="NZ_JAJOMA010000020.1"/>
</dbReference>
<evidence type="ECO:0000313" key="2">
    <source>
        <dbReference type="EMBL" id="GAA3603400.1"/>
    </source>
</evidence>
<evidence type="ECO:0000313" key="3">
    <source>
        <dbReference type="Proteomes" id="UP001501074"/>
    </source>
</evidence>
<reference evidence="3" key="1">
    <citation type="journal article" date="2019" name="Int. J. Syst. Evol. Microbiol.">
        <title>The Global Catalogue of Microorganisms (GCM) 10K type strain sequencing project: providing services to taxonomists for standard genome sequencing and annotation.</title>
        <authorList>
            <consortium name="The Broad Institute Genomics Platform"/>
            <consortium name="The Broad Institute Genome Sequencing Center for Infectious Disease"/>
            <person name="Wu L."/>
            <person name="Ma J."/>
        </authorList>
    </citation>
    <scope>NUCLEOTIDE SEQUENCE [LARGE SCALE GENOMIC DNA]</scope>
    <source>
        <strain evidence="3">JCM 16902</strain>
    </source>
</reference>
<dbReference type="SUPFAM" id="SSF53756">
    <property type="entry name" value="UDP-Glycosyltransferase/glycogen phosphorylase"/>
    <property type="match status" value="1"/>
</dbReference>
<dbReference type="Gene3D" id="3.40.50.1000">
    <property type="entry name" value="HAD superfamily/HAD-like"/>
    <property type="match status" value="1"/>
</dbReference>
<dbReference type="NCBIfam" id="TIGR00685">
    <property type="entry name" value="T6PP"/>
    <property type="match status" value="1"/>
</dbReference>
<name>A0ABP6ZAP3_9ACTN</name>
<evidence type="ECO:0000256" key="1">
    <source>
        <dbReference type="ARBA" id="ARBA00008799"/>
    </source>
</evidence>
<comment type="caution">
    <text evidence="2">The sequence shown here is derived from an EMBL/GenBank/DDBJ whole genome shotgun (WGS) entry which is preliminary data.</text>
</comment>
<gene>
    <name evidence="2" type="ORF">GCM10022223_18820</name>
</gene>
<keyword evidence="3" id="KW-1185">Reference proteome</keyword>
<dbReference type="PANTHER" id="PTHR10788:SF106">
    <property type="entry name" value="BCDNA.GH08860"/>
    <property type="match status" value="1"/>
</dbReference>
<accession>A0ABP6ZAP3</accession>